<gene>
    <name evidence="1" type="primary">ORF43245</name>
</gene>
<accession>A0A0B6Z058</accession>
<feature type="non-terminal residue" evidence="1">
    <location>
        <position position="1"/>
    </location>
</feature>
<feature type="non-terminal residue" evidence="1">
    <location>
        <position position="148"/>
    </location>
</feature>
<sequence length="148" mass="15783">NILFSKRIQCKTIQYTQTVADLTRVIAVQVLACKGLLTPGAVLPAHPGSTKGTDEAAQPPGLIASKPGLAWLNNSNLESLTSNAKQKPQDDNIISDEMKSAATSSVHFGGDVIHIMDKLANGHSVDDFFDLLVQLDVQNTLPESDSSD</sequence>
<reference evidence="1" key="1">
    <citation type="submission" date="2014-12" db="EMBL/GenBank/DDBJ databases">
        <title>Insight into the proteome of Arion vulgaris.</title>
        <authorList>
            <person name="Aradska J."/>
            <person name="Bulat T."/>
            <person name="Smidak R."/>
            <person name="Sarate P."/>
            <person name="Gangsoo J."/>
            <person name="Sialana F."/>
            <person name="Bilban M."/>
            <person name="Lubec G."/>
        </authorList>
    </citation>
    <scope>NUCLEOTIDE SEQUENCE</scope>
    <source>
        <tissue evidence="1">Skin</tissue>
    </source>
</reference>
<dbReference type="AlphaFoldDB" id="A0A0B6Z058"/>
<name>A0A0B6Z058_9EUPU</name>
<proteinExistence type="predicted"/>
<organism evidence="1">
    <name type="scientific">Arion vulgaris</name>
    <dbReference type="NCBI Taxonomy" id="1028688"/>
    <lineage>
        <taxon>Eukaryota</taxon>
        <taxon>Metazoa</taxon>
        <taxon>Spiralia</taxon>
        <taxon>Lophotrochozoa</taxon>
        <taxon>Mollusca</taxon>
        <taxon>Gastropoda</taxon>
        <taxon>Heterobranchia</taxon>
        <taxon>Euthyneura</taxon>
        <taxon>Panpulmonata</taxon>
        <taxon>Eupulmonata</taxon>
        <taxon>Stylommatophora</taxon>
        <taxon>Helicina</taxon>
        <taxon>Arionoidea</taxon>
        <taxon>Arionidae</taxon>
        <taxon>Arion</taxon>
    </lineage>
</organism>
<protein>
    <submittedName>
        <fullName evidence="1">Uncharacterized protein</fullName>
    </submittedName>
</protein>
<dbReference type="EMBL" id="HACG01014912">
    <property type="protein sequence ID" value="CEK61777.1"/>
    <property type="molecule type" value="Transcribed_RNA"/>
</dbReference>
<evidence type="ECO:0000313" key="1">
    <source>
        <dbReference type="EMBL" id="CEK61777.1"/>
    </source>
</evidence>